<dbReference type="InterPro" id="IPR006137">
    <property type="entry name" value="NADH_UbQ_OxRdtase-like_20kDa"/>
</dbReference>
<evidence type="ECO:0000256" key="7">
    <source>
        <dbReference type="ARBA" id="ARBA00022729"/>
    </source>
</evidence>
<gene>
    <name evidence="14" type="ORF">CFH83_04475</name>
</gene>
<dbReference type="PIRSF" id="PIRSF000310">
    <property type="entry name" value="NiFe_hyd_ssu"/>
    <property type="match status" value="1"/>
</dbReference>
<name>A0A2D3WFM1_9BACT</name>
<feature type="binding site" evidence="11">
    <location>
        <position position="242"/>
    </location>
    <ligand>
        <name>[3Fe-4S] cluster</name>
        <dbReference type="ChEBI" id="CHEBI:21137"/>
    </ligand>
</feature>
<dbReference type="AlphaFoldDB" id="A0A2D3WFM1"/>
<feature type="binding site" evidence="11">
    <location>
        <position position="212"/>
    </location>
    <ligand>
        <name>[4Fe-4S] cluster</name>
        <dbReference type="ChEBI" id="CHEBI:49883"/>
        <label>2</label>
    </ligand>
</feature>
<evidence type="ECO:0000256" key="11">
    <source>
        <dbReference type="PIRSR" id="PIRSR000310-1"/>
    </source>
</evidence>
<keyword evidence="8" id="KW-0560">Oxidoreductase</keyword>
<dbReference type="EMBL" id="DLUI01000067">
    <property type="protein sequence ID" value="DAB38705.1"/>
    <property type="molecule type" value="Genomic_DNA"/>
</dbReference>
<dbReference type="InterPro" id="IPR001821">
    <property type="entry name" value="NiFe_hydrogenase_ssu"/>
</dbReference>
<feature type="binding site" evidence="11">
    <location>
        <position position="181"/>
    </location>
    <ligand>
        <name>[4Fe-4S] cluster</name>
        <dbReference type="ChEBI" id="CHEBI:49883"/>
        <label>2</label>
    </ligand>
</feature>
<keyword evidence="6 11" id="KW-0479">Metal-binding</keyword>
<keyword evidence="9 11" id="KW-0408">Iron</keyword>
<feature type="binding site" evidence="11">
    <location>
        <position position="18"/>
    </location>
    <ligand>
        <name>[4Fe-4S] cluster</name>
        <dbReference type="ChEBI" id="CHEBI:49883"/>
        <label>1</label>
    </ligand>
</feature>
<sequence length="298" mass="33436">MPSNPAKLRVIWLQGITCNGNTHSFLNDPSLGTLLDSIELLHHPLLPCAKTLKELVKKLPKSDILIFEGAYSPSFERAGMAMESLLMTLALKTKHIISMGSCASFGGIFKENDPEHISGIVFDKENDSGPLRDMRKKVITLSGCPAHPKWLSFVIEMIKANKPILVDEYRRPRELYAYLVHNGCLRNEYFEWKVDSDHFGTKEGCLFYAQGCQGPFTHGSCNKILWNEVSSKTRSGTPCVGCTEPTFPKRDLFTTKTYMSIPSEMPLGIPKRSYLALAGAAKSFHIKRLEERLIDDHT</sequence>
<evidence type="ECO:0000313" key="15">
    <source>
        <dbReference type="Proteomes" id="UP000228859"/>
    </source>
</evidence>
<feature type="binding site" evidence="11">
    <location>
        <position position="239"/>
    </location>
    <ligand>
        <name>[3Fe-4S] cluster</name>
        <dbReference type="ChEBI" id="CHEBI:21137"/>
    </ligand>
</feature>
<dbReference type="GO" id="GO:0016020">
    <property type="term" value="C:membrane"/>
    <property type="evidence" value="ECO:0007669"/>
    <property type="project" value="TreeGrafter"/>
</dbReference>
<organism evidence="14 15">
    <name type="scientific">Sulfuricurvum kujiense</name>
    <dbReference type="NCBI Taxonomy" id="148813"/>
    <lineage>
        <taxon>Bacteria</taxon>
        <taxon>Pseudomonadati</taxon>
        <taxon>Campylobacterota</taxon>
        <taxon>Epsilonproteobacteria</taxon>
        <taxon>Campylobacterales</taxon>
        <taxon>Sulfurimonadaceae</taxon>
        <taxon>Sulfuricurvum</taxon>
    </lineage>
</organism>
<evidence type="ECO:0000256" key="6">
    <source>
        <dbReference type="ARBA" id="ARBA00022723"/>
    </source>
</evidence>
<feature type="binding site" evidence="11">
    <location>
        <position position="102"/>
    </location>
    <ligand>
        <name>[4Fe-4S] cluster</name>
        <dbReference type="ChEBI" id="CHEBI:49883"/>
        <label>1</label>
    </ligand>
</feature>
<dbReference type="PANTHER" id="PTHR30013">
    <property type="entry name" value="NIFE / NIFESE HYDROGENASE SMALL SUBUNIT FAMILY MEMBER"/>
    <property type="match status" value="1"/>
</dbReference>
<dbReference type="GO" id="GO:0009055">
    <property type="term" value="F:electron transfer activity"/>
    <property type="evidence" value="ECO:0007669"/>
    <property type="project" value="TreeGrafter"/>
</dbReference>
<keyword evidence="11" id="KW-0003">3Fe-4S</keyword>
<evidence type="ECO:0000256" key="2">
    <source>
        <dbReference type="ARBA" id="ARBA00004196"/>
    </source>
</evidence>
<dbReference type="Pfam" id="PF01058">
    <property type="entry name" value="Oxidored_q6"/>
    <property type="match status" value="1"/>
</dbReference>
<evidence type="ECO:0000256" key="8">
    <source>
        <dbReference type="ARBA" id="ARBA00023002"/>
    </source>
</evidence>
<keyword evidence="5 11" id="KW-0004">4Fe-4S</keyword>
<comment type="cofactor">
    <cofactor evidence="1">
        <name>[4Fe-4S] cluster</name>
        <dbReference type="ChEBI" id="CHEBI:49883"/>
    </cofactor>
</comment>
<dbReference type="GO" id="GO:0009061">
    <property type="term" value="P:anaerobic respiration"/>
    <property type="evidence" value="ECO:0007669"/>
    <property type="project" value="TreeGrafter"/>
</dbReference>
<comment type="subcellular location">
    <subcellularLocation>
        <location evidence="2">Cell envelope</location>
    </subcellularLocation>
</comment>
<keyword evidence="10 11" id="KW-0411">Iron-sulfur</keyword>
<accession>A0A2D3WFM1</accession>
<keyword evidence="7" id="KW-0732">Signal</keyword>
<dbReference type="RefSeq" id="WP_294894861.1">
    <property type="nucleotide sequence ID" value="NZ_DLUI01000067.1"/>
</dbReference>
<dbReference type="Gene3D" id="3.40.50.700">
    <property type="entry name" value="NADH:ubiquinone oxidoreductase-like, 20kDa subunit"/>
    <property type="match status" value="1"/>
</dbReference>
<dbReference type="InterPro" id="IPR037024">
    <property type="entry name" value="NiFe_Hase_small_N_sf"/>
</dbReference>
<protein>
    <submittedName>
        <fullName evidence="14">Hydrogenase</fullName>
    </submittedName>
</protein>
<dbReference type="GO" id="GO:0044569">
    <property type="term" value="C:[Ni-Fe] hydrogenase complex"/>
    <property type="evidence" value="ECO:0007669"/>
    <property type="project" value="TreeGrafter"/>
</dbReference>
<evidence type="ECO:0000313" key="14">
    <source>
        <dbReference type="EMBL" id="DAB38705.1"/>
    </source>
</evidence>
<feature type="binding site" evidence="11">
    <location>
        <position position="221"/>
    </location>
    <ligand>
        <name>[3Fe-4S] cluster</name>
        <dbReference type="ChEBI" id="CHEBI:21137"/>
    </ligand>
</feature>
<dbReference type="GO" id="GO:0008901">
    <property type="term" value="F:ferredoxin hydrogenase activity"/>
    <property type="evidence" value="ECO:0007669"/>
    <property type="project" value="InterPro"/>
</dbReference>
<evidence type="ECO:0000256" key="4">
    <source>
        <dbReference type="ARBA" id="ARBA00011771"/>
    </source>
</evidence>
<dbReference type="GO" id="GO:0051538">
    <property type="term" value="F:3 iron, 4 sulfur cluster binding"/>
    <property type="evidence" value="ECO:0007669"/>
    <property type="project" value="UniProtKB-KW"/>
</dbReference>
<evidence type="ECO:0000256" key="5">
    <source>
        <dbReference type="ARBA" id="ARBA00022485"/>
    </source>
</evidence>
<feature type="binding site" evidence="11">
    <location>
        <position position="184"/>
    </location>
    <ligand>
        <name>[4Fe-4S] cluster</name>
        <dbReference type="ChEBI" id="CHEBI:49883"/>
        <label>2</label>
    </ligand>
</feature>
<dbReference type="InterPro" id="IPR037148">
    <property type="entry name" value="NiFe-Hase_small_C_sf"/>
</dbReference>
<feature type="binding site" evidence="11">
    <location>
        <position position="205"/>
    </location>
    <ligand>
        <name>[4Fe-4S] cluster</name>
        <dbReference type="ChEBI" id="CHEBI:49883"/>
        <label>2</label>
    </ligand>
</feature>
<dbReference type="Pfam" id="PF14720">
    <property type="entry name" value="NiFe_hyd_SSU_C"/>
    <property type="match status" value="1"/>
</dbReference>
<evidence type="ECO:0000256" key="10">
    <source>
        <dbReference type="ARBA" id="ARBA00023014"/>
    </source>
</evidence>
<dbReference type="GO" id="GO:0046872">
    <property type="term" value="F:metal ion binding"/>
    <property type="evidence" value="ECO:0007669"/>
    <property type="project" value="UniProtKB-KW"/>
</dbReference>
<proteinExistence type="inferred from homology"/>
<feature type="domain" description="Cytochrome-c3 hydrogenase C-terminal" evidence="13">
    <location>
        <begin position="176"/>
        <end position="250"/>
    </location>
</feature>
<feature type="domain" description="NADH:ubiquinone oxidoreductase-like 20kDa subunit" evidence="12">
    <location>
        <begin position="18"/>
        <end position="156"/>
    </location>
</feature>
<dbReference type="Proteomes" id="UP000228859">
    <property type="component" value="Unassembled WGS sequence"/>
</dbReference>
<dbReference type="PANTHER" id="PTHR30013:SF5">
    <property type="entry name" value="HYDROGENASE SMALL SUBUNIT"/>
    <property type="match status" value="1"/>
</dbReference>
<dbReference type="GO" id="GO:0051539">
    <property type="term" value="F:4 iron, 4 sulfur cluster binding"/>
    <property type="evidence" value="ECO:0007669"/>
    <property type="project" value="UniProtKB-KW"/>
</dbReference>
<dbReference type="SUPFAM" id="SSF56770">
    <property type="entry name" value="HydA/Nqo6-like"/>
    <property type="match status" value="1"/>
</dbReference>
<dbReference type="InterPro" id="IPR027394">
    <property type="entry name" value="Cytochrome-c3_hydrogenase_C"/>
</dbReference>
<dbReference type="Gene3D" id="4.10.480.10">
    <property type="entry name" value="Cytochrome-c3 hydrogenase, C-terminal domain"/>
    <property type="match status" value="1"/>
</dbReference>
<dbReference type="GO" id="GO:0030313">
    <property type="term" value="C:cell envelope"/>
    <property type="evidence" value="ECO:0007669"/>
    <property type="project" value="UniProtKB-SubCell"/>
</dbReference>
<comment type="subunit">
    <text evidence="4">Heterodimer of a large and a small subunit.</text>
</comment>
<comment type="similarity">
    <text evidence="3">Belongs to the [NiFe]/[NiFeSe] hydrogenase small subunit family.</text>
</comment>
<dbReference type="GO" id="GO:0009375">
    <property type="term" value="C:ferredoxin hydrogenase complex"/>
    <property type="evidence" value="ECO:0007669"/>
    <property type="project" value="InterPro"/>
</dbReference>
<comment type="caution">
    <text evidence="14">The sequence shown here is derived from an EMBL/GenBank/DDBJ whole genome shotgun (WGS) entry which is preliminary data.</text>
</comment>
<feature type="binding site" evidence="11">
    <location>
        <position position="144"/>
    </location>
    <ligand>
        <name>[4Fe-4S] cluster</name>
        <dbReference type="ChEBI" id="CHEBI:49883"/>
        <label>1</label>
    </ligand>
</feature>
<evidence type="ECO:0000259" key="13">
    <source>
        <dbReference type="Pfam" id="PF14720"/>
    </source>
</evidence>
<evidence type="ECO:0000256" key="1">
    <source>
        <dbReference type="ARBA" id="ARBA00001966"/>
    </source>
</evidence>
<reference evidence="14 15" key="1">
    <citation type="journal article" date="2017" name="Front. Microbiol.">
        <title>Comparative Genomic Analysis of the Class Epsilonproteobacteria and Proposed Reclassification to Epsilonbacteraeota (phyl. nov.).</title>
        <authorList>
            <person name="Waite D.W."/>
            <person name="Vanwonterghem I."/>
            <person name="Rinke C."/>
            <person name="Parks D.H."/>
            <person name="Zhang Y."/>
            <person name="Takai K."/>
            <person name="Sievert S.M."/>
            <person name="Simon J."/>
            <person name="Campbell B.J."/>
            <person name="Hanson T.E."/>
            <person name="Woyke T."/>
            <person name="Klotz M.G."/>
            <person name="Hugenholtz P."/>
        </authorList>
    </citation>
    <scope>NUCLEOTIDE SEQUENCE [LARGE SCALE GENOMIC DNA]</scope>
    <source>
        <strain evidence="14">UBA12443</strain>
    </source>
</reference>
<evidence type="ECO:0000259" key="12">
    <source>
        <dbReference type="Pfam" id="PF01058"/>
    </source>
</evidence>
<evidence type="ECO:0000256" key="9">
    <source>
        <dbReference type="ARBA" id="ARBA00023004"/>
    </source>
</evidence>
<evidence type="ECO:0000256" key="3">
    <source>
        <dbReference type="ARBA" id="ARBA00006605"/>
    </source>
</evidence>